<sequence length="421" mass="44952">MTWTVLASFSFLALVVTARPILPESSQSDIISKQDAEVQDAVHAYFQSRTGGLPTPDEDIRVHLTSPSEQQAFISQIQALDIDAIKAIVPIQDGEERKLYEVLGGKLDDLDGGERPLEELEAELTVGDGEESLGAQEKADEEGTLPEPTTDLQSAFSKILSEPPPLLLAYLSVIAAFLTFGCVALGLYASSWVRGWIAKDARAWEVLGSVEKGLGDGGNSVGGPRTRRGVSMKEKGLIAGVVVSEAGEPAVEALNEEGGVDLINFDDPPPPDYSSDSGDEDLNEKFTDAEDDEHSTPSLTPRQSQYFPDPELHRLPSSASSSPYSTPTRRPLQMREIPSSASASPAPAWATLASASASTLDLNVPGGMPPSYAMQMPPSTGSGERRINSRVLPIAADPAWLVQLLVQALWGWMAVFVGGAR</sequence>
<feature type="chain" id="PRO_5001643167" evidence="3">
    <location>
        <begin position="19"/>
        <end position="421"/>
    </location>
</feature>
<feature type="signal peptide" evidence="3">
    <location>
        <begin position="1"/>
        <end position="18"/>
    </location>
</feature>
<keyword evidence="3" id="KW-0732">Signal</keyword>
<feature type="compositionally biased region" description="Low complexity" evidence="1">
    <location>
        <begin position="316"/>
        <end position="331"/>
    </location>
</feature>
<keyword evidence="2" id="KW-1133">Transmembrane helix</keyword>
<keyword evidence="2" id="KW-0472">Membrane</keyword>
<dbReference type="AlphaFoldDB" id="A0A067PH15"/>
<evidence type="ECO:0000256" key="2">
    <source>
        <dbReference type="SAM" id="Phobius"/>
    </source>
</evidence>
<dbReference type="InParanoid" id="A0A067PH15"/>
<protein>
    <submittedName>
        <fullName evidence="4">Uncharacterized protein</fullName>
    </submittedName>
</protein>
<evidence type="ECO:0000256" key="1">
    <source>
        <dbReference type="SAM" id="MobiDB-lite"/>
    </source>
</evidence>
<evidence type="ECO:0000313" key="5">
    <source>
        <dbReference type="Proteomes" id="UP000027265"/>
    </source>
</evidence>
<dbReference type="HOGENOM" id="CLU_652208_0_0_1"/>
<accession>A0A067PH15</accession>
<dbReference type="EMBL" id="KL197730">
    <property type="protein sequence ID" value="KDQ54079.1"/>
    <property type="molecule type" value="Genomic_DNA"/>
</dbReference>
<feature type="transmembrane region" description="Helical" evidence="2">
    <location>
        <begin position="167"/>
        <end position="189"/>
    </location>
</feature>
<dbReference type="Proteomes" id="UP000027265">
    <property type="component" value="Unassembled WGS sequence"/>
</dbReference>
<name>A0A067PH15_9AGAM</name>
<proteinExistence type="predicted"/>
<evidence type="ECO:0000313" key="4">
    <source>
        <dbReference type="EMBL" id="KDQ54079.1"/>
    </source>
</evidence>
<organism evidence="4 5">
    <name type="scientific">Jaapia argillacea MUCL 33604</name>
    <dbReference type="NCBI Taxonomy" id="933084"/>
    <lineage>
        <taxon>Eukaryota</taxon>
        <taxon>Fungi</taxon>
        <taxon>Dikarya</taxon>
        <taxon>Basidiomycota</taxon>
        <taxon>Agaricomycotina</taxon>
        <taxon>Agaricomycetes</taxon>
        <taxon>Agaricomycetidae</taxon>
        <taxon>Jaapiales</taxon>
        <taxon>Jaapiaceae</taxon>
        <taxon>Jaapia</taxon>
    </lineage>
</organism>
<reference evidence="5" key="1">
    <citation type="journal article" date="2014" name="Proc. Natl. Acad. Sci. U.S.A.">
        <title>Extensive sampling of basidiomycete genomes demonstrates inadequacy of the white-rot/brown-rot paradigm for wood decay fungi.</title>
        <authorList>
            <person name="Riley R."/>
            <person name="Salamov A.A."/>
            <person name="Brown D.W."/>
            <person name="Nagy L.G."/>
            <person name="Floudas D."/>
            <person name="Held B.W."/>
            <person name="Levasseur A."/>
            <person name="Lombard V."/>
            <person name="Morin E."/>
            <person name="Otillar R."/>
            <person name="Lindquist E.A."/>
            <person name="Sun H."/>
            <person name="LaButti K.M."/>
            <person name="Schmutz J."/>
            <person name="Jabbour D."/>
            <person name="Luo H."/>
            <person name="Baker S.E."/>
            <person name="Pisabarro A.G."/>
            <person name="Walton J.D."/>
            <person name="Blanchette R.A."/>
            <person name="Henrissat B."/>
            <person name="Martin F."/>
            <person name="Cullen D."/>
            <person name="Hibbett D.S."/>
            <person name="Grigoriev I.V."/>
        </authorList>
    </citation>
    <scope>NUCLEOTIDE SEQUENCE [LARGE SCALE GENOMIC DNA]</scope>
    <source>
        <strain evidence="5">MUCL 33604</strain>
    </source>
</reference>
<feature type="region of interest" description="Disordered" evidence="1">
    <location>
        <begin position="126"/>
        <end position="149"/>
    </location>
</feature>
<feature type="compositionally biased region" description="Polar residues" evidence="1">
    <location>
        <begin position="296"/>
        <end position="306"/>
    </location>
</feature>
<dbReference type="OrthoDB" id="2686083at2759"/>
<evidence type="ECO:0000256" key="3">
    <source>
        <dbReference type="SAM" id="SignalP"/>
    </source>
</evidence>
<keyword evidence="2" id="KW-0812">Transmembrane</keyword>
<dbReference type="STRING" id="933084.A0A067PH15"/>
<keyword evidence="5" id="KW-1185">Reference proteome</keyword>
<feature type="region of interest" description="Disordered" evidence="1">
    <location>
        <begin position="260"/>
        <end position="331"/>
    </location>
</feature>
<gene>
    <name evidence="4" type="ORF">JAAARDRAFT_72146</name>
</gene>